<dbReference type="OrthoDB" id="3787729at2"/>
<dbReference type="KEGG" id="mgg:MPLG2_1118"/>
<evidence type="ECO:0000259" key="1">
    <source>
        <dbReference type="Pfam" id="PF01636"/>
    </source>
</evidence>
<dbReference type="SUPFAM" id="SSF56112">
    <property type="entry name" value="Protein kinase-like (PK-like)"/>
    <property type="match status" value="1"/>
</dbReference>
<sequence>MTDAPLAAWWPLIENARWFGGKGLAATLEGMTALPWLTPAGRLPAVRPEVATVRYADGRHEFYAQLVGYTDTPTTEVILRVDDPDLGPVAAVEAVADPACMLALLTALVEPDHPAMEWIDSPAIEATTDTKVWAGEQSNTTVTLGRNRMFKLFRKVEAGRNLDVEVLAALNGSGVTPDLYGALLGDLPGVGRTDLGMFVQRVQNVRDGWEWACEACADDRDITAEASQLGGALRAVHARLAQAFGTSVVPGAEVAGVIADRFDAAENQVDELKAVRAAVRPALLALVDVDLVVQRVHGDFHLGQVLRSANGWTIIDFEGEPLKTLDERRRPDSVWRDVAGMLRSFDYVRGAHPDPTSAQASAWSSAAQAAFLAGYCEEAAPDRPVLDAYVLDKAVYEVVYETRNRPKWVHIPLGAVHDVARRTALSTTHDSKEN</sequence>
<feature type="domain" description="Aminoglycoside phosphotransferase" evidence="1">
    <location>
        <begin position="149"/>
        <end position="360"/>
    </location>
</feature>
<dbReference type="RefSeq" id="WP_105185216.1">
    <property type="nucleotide sequence ID" value="NZ_BAAAGO010000036.1"/>
</dbReference>
<evidence type="ECO:0000313" key="3">
    <source>
        <dbReference type="Proteomes" id="UP000238164"/>
    </source>
</evidence>
<organism evidence="2 3">
    <name type="scientific">Micropruina glycogenica</name>
    <dbReference type="NCBI Taxonomy" id="75385"/>
    <lineage>
        <taxon>Bacteria</taxon>
        <taxon>Bacillati</taxon>
        <taxon>Actinomycetota</taxon>
        <taxon>Actinomycetes</taxon>
        <taxon>Propionibacteriales</taxon>
        <taxon>Nocardioidaceae</taxon>
        <taxon>Micropruina</taxon>
    </lineage>
</organism>
<keyword evidence="3" id="KW-1185">Reference proteome</keyword>
<gene>
    <name evidence="2" type="ORF">MPLG2_1118</name>
</gene>
<dbReference type="InterPro" id="IPR002575">
    <property type="entry name" value="Aminoglycoside_PTrfase"/>
</dbReference>
<keyword evidence="2" id="KW-0418">Kinase</keyword>
<dbReference type="EMBL" id="LT985188">
    <property type="protein sequence ID" value="SPD86154.1"/>
    <property type="molecule type" value="Genomic_DNA"/>
</dbReference>
<dbReference type="InterPro" id="IPR011009">
    <property type="entry name" value="Kinase-like_dom_sf"/>
</dbReference>
<evidence type="ECO:0000313" key="2">
    <source>
        <dbReference type="EMBL" id="SPD86154.1"/>
    </source>
</evidence>
<reference evidence="2 3" key="1">
    <citation type="submission" date="2018-02" db="EMBL/GenBank/DDBJ databases">
        <authorList>
            <person name="Cohen D.B."/>
            <person name="Kent A.D."/>
        </authorList>
    </citation>
    <scope>NUCLEOTIDE SEQUENCE [LARGE SCALE GENOMIC DNA]</scope>
    <source>
        <strain evidence="2">1</strain>
    </source>
</reference>
<dbReference type="GO" id="GO:0016301">
    <property type="term" value="F:kinase activity"/>
    <property type="evidence" value="ECO:0007669"/>
    <property type="project" value="UniProtKB-KW"/>
</dbReference>
<accession>A0A2N9JFI1</accession>
<dbReference type="Pfam" id="PF01636">
    <property type="entry name" value="APH"/>
    <property type="match status" value="1"/>
</dbReference>
<protein>
    <submittedName>
        <fullName evidence="2">Maltokinase</fullName>
    </submittedName>
</protein>
<dbReference type="Proteomes" id="UP000238164">
    <property type="component" value="Chromosome 1"/>
</dbReference>
<dbReference type="Gene3D" id="3.90.1200.10">
    <property type="match status" value="1"/>
</dbReference>
<keyword evidence="2" id="KW-0808">Transferase</keyword>
<proteinExistence type="predicted"/>
<dbReference type="AlphaFoldDB" id="A0A2N9JFI1"/>
<name>A0A2N9JFI1_9ACTN</name>